<dbReference type="Pfam" id="PF01207">
    <property type="entry name" value="Dus"/>
    <property type="match status" value="1"/>
</dbReference>
<keyword evidence="3 5" id="KW-0819">tRNA processing</keyword>
<keyword evidence="10" id="KW-1185">Reference proteome</keyword>
<evidence type="ECO:0000256" key="3">
    <source>
        <dbReference type="ARBA" id="ARBA00022694"/>
    </source>
</evidence>
<dbReference type="PANTHER" id="PTHR45846:SF1">
    <property type="entry name" value="TRNA-DIHYDROURIDINE(47) SYNTHASE [NAD(P)(+)]-LIKE"/>
    <property type="match status" value="1"/>
</dbReference>
<reference evidence="9 10" key="2">
    <citation type="submission" date="2012-02" db="EMBL/GenBank/DDBJ databases">
        <title>Improved High-Quality Draft sequence of Eubacterium cellulosolvens 6.</title>
        <authorList>
            <consortium name="US DOE Joint Genome Institute"/>
            <person name="Lucas S."/>
            <person name="Han J."/>
            <person name="Lapidus A."/>
            <person name="Cheng J.-F."/>
            <person name="Goodwin L."/>
            <person name="Pitluck S."/>
            <person name="Peters L."/>
            <person name="Mikhailova N."/>
            <person name="Gu W."/>
            <person name="Detter J.C."/>
            <person name="Han C."/>
            <person name="Tapia R."/>
            <person name="Land M."/>
            <person name="Hauser L."/>
            <person name="Kyrpides N."/>
            <person name="Ivanova N."/>
            <person name="Pagani I."/>
            <person name="Johnson E."/>
            <person name="Mukhopadhyay B."/>
            <person name="Anderson I."/>
            <person name="Woyke T."/>
        </authorList>
    </citation>
    <scope>NUCLEOTIDE SEQUENCE [LARGE SCALE GENOMIC DNA]</scope>
    <source>
        <strain evidence="9 10">6</strain>
    </source>
</reference>
<evidence type="ECO:0000313" key="9">
    <source>
        <dbReference type="EMBL" id="EIM57699.1"/>
    </source>
</evidence>
<gene>
    <name evidence="9" type="ORF">EubceDRAFT1_1925</name>
</gene>
<dbReference type="EC" id="1.3.1.-" evidence="5"/>
<comment type="function">
    <text evidence="5">Catalyzes the synthesis of 5,6-dihydrouridine (D), a modified base found in the D-loop of most tRNAs, via the reduction of the C5-C6 double bond in target uridines.</text>
</comment>
<dbReference type="Gene3D" id="3.20.20.70">
    <property type="entry name" value="Aldolase class I"/>
    <property type="match status" value="1"/>
</dbReference>
<keyword evidence="7" id="KW-0547">Nucleotide-binding</keyword>
<feature type="binding site" evidence="7">
    <location>
        <position position="131"/>
    </location>
    <ligand>
        <name>FMN</name>
        <dbReference type="ChEBI" id="CHEBI:58210"/>
    </ligand>
</feature>
<dbReference type="GO" id="GO:0017150">
    <property type="term" value="F:tRNA dihydrouridine synthase activity"/>
    <property type="evidence" value="ECO:0007669"/>
    <property type="project" value="InterPro"/>
</dbReference>
<evidence type="ECO:0000256" key="1">
    <source>
        <dbReference type="ARBA" id="ARBA00022630"/>
    </source>
</evidence>
<dbReference type="PIRSF" id="PIRSF006621">
    <property type="entry name" value="Dus"/>
    <property type="match status" value="1"/>
</dbReference>
<comment type="similarity">
    <text evidence="5">Belongs to the dus family.</text>
</comment>
<feature type="binding site" evidence="7">
    <location>
        <position position="102"/>
    </location>
    <ligand>
        <name>FMN</name>
        <dbReference type="ChEBI" id="CHEBI:58210"/>
    </ligand>
</feature>
<dbReference type="SUPFAM" id="SSF51395">
    <property type="entry name" value="FMN-linked oxidoreductases"/>
    <property type="match status" value="1"/>
</dbReference>
<dbReference type="InterPro" id="IPR035587">
    <property type="entry name" value="DUS-like_FMN-bd"/>
</dbReference>
<dbReference type="STRING" id="633697.EubceDRAFT1_1925"/>
<feature type="active site" description="Proton donor" evidence="6">
    <location>
        <position position="54"/>
    </location>
</feature>
<sequence length="288" mass="33134">MAVEVQEDIFSFAPMEGITNVVFRNAHHAVFPGTGKYYTPFLGLNQNFNLNTGCPAPTVVTRHKGAGLLENLVELEMLLDEIFEGIEKIRTGSGREMRVSVKTRTGIRSHEEAEALMDVFERYPFSEIIIHPRVREEYYKGQAHPEVFAALAGRCGKKLCYNGDLYTAGIWQERKAQFPEVTDWMFGRGFVTDPALVRQIQGGKKLEAAELLEFHDRILDGYLEMGTEDRNAMFRLFELWTYWRFHFQGADKHFKKLKKMKNLADYRAGVRELFAETDFVPGKYEGIK</sequence>
<dbReference type="Proteomes" id="UP000005753">
    <property type="component" value="Chromosome"/>
</dbReference>
<organism evidence="9 10">
    <name type="scientific">Eubacterium cellulosolvens (strain ATCC 43171 / JCM 9499 / 6)</name>
    <name type="common">Cillobacterium cellulosolvens</name>
    <dbReference type="NCBI Taxonomy" id="633697"/>
    <lineage>
        <taxon>Bacteria</taxon>
        <taxon>Bacillati</taxon>
        <taxon>Bacillota</taxon>
        <taxon>Clostridia</taxon>
        <taxon>Eubacteriales</taxon>
        <taxon>Eubacteriaceae</taxon>
        <taxon>Eubacterium</taxon>
    </lineage>
</organism>
<dbReference type="EMBL" id="CM001487">
    <property type="protein sequence ID" value="EIM57699.1"/>
    <property type="molecule type" value="Genomic_DNA"/>
</dbReference>
<feature type="binding site" evidence="7">
    <location>
        <begin position="187"/>
        <end position="188"/>
    </location>
    <ligand>
        <name>FMN</name>
        <dbReference type="ChEBI" id="CHEBI:58210"/>
    </ligand>
</feature>
<dbReference type="PANTHER" id="PTHR45846">
    <property type="entry name" value="TRNA-DIHYDROURIDINE(47) SYNTHASE [NAD(P)(+)]-LIKE"/>
    <property type="match status" value="1"/>
</dbReference>
<evidence type="ECO:0000256" key="4">
    <source>
        <dbReference type="ARBA" id="ARBA00023002"/>
    </source>
</evidence>
<evidence type="ECO:0000256" key="7">
    <source>
        <dbReference type="PIRSR" id="PIRSR006621-2"/>
    </source>
</evidence>
<keyword evidence="2 5" id="KW-0288">FMN</keyword>
<evidence type="ECO:0000256" key="2">
    <source>
        <dbReference type="ARBA" id="ARBA00022643"/>
    </source>
</evidence>
<evidence type="ECO:0000259" key="8">
    <source>
        <dbReference type="Pfam" id="PF01207"/>
    </source>
</evidence>
<protein>
    <recommendedName>
        <fullName evidence="5">tRNA-dihydrouridine synthase</fullName>
        <ecNumber evidence="5">1.3.1.-</ecNumber>
    </recommendedName>
</protein>
<dbReference type="AlphaFoldDB" id="I5AV76"/>
<evidence type="ECO:0000256" key="6">
    <source>
        <dbReference type="PIRSR" id="PIRSR006621-1"/>
    </source>
</evidence>
<accession>I5AV76</accession>
<dbReference type="eggNOG" id="COG0042">
    <property type="taxonomic scope" value="Bacteria"/>
</dbReference>
<proteinExistence type="inferred from homology"/>
<dbReference type="InterPro" id="IPR001269">
    <property type="entry name" value="DUS_fam"/>
</dbReference>
<reference evidence="9 10" key="1">
    <citation type="submission" date="2010-08" db="EMBL/GenBank/DDBJ databases">
        <authorList>
            <consortium name="US DOE Joint Genome Institute (JGI-PGF)"/>
            <person name="Lucas S."/>
            <person name="Copeland A."/>
            <person name="Lapidus A."/>
            <person name="Cheng J.-F."/>
            <person name="Bruce D."/>
            <person name="Goodwin L."/>
            <person name="Pitluck S."/>
            <person name="Land M.L."/>
            <person name="Hauser L."/>
            <person name="Chang Y.-J."/>
            <person name="Anderson I.J."/>
            <person name="Johnson E."/>
            <person name="Mulhopadhyay B."/>
            <person name="Kyrpides N."/>
            <person name="Woyke T.J."/>
        </authorList>
    </citation>
    <scope>NUCLEOTIDE SEQUENCE [LARGE SCALE GENOMIC DNA]</scope>
    <source>
        <strain evidence="9 10">6</strain>
    </source>
</reference>
<dbReference type="HOGENOM" id="CLU_013299_6_0_9"/>
<comment type="cofactor">
    <cofactor evidence="5 7">
        <name>FMN</name>
        <dbReference type="ChEBI" id="CHEBI:58210"/>
    </cofactor>
</comment>
<keyword evidence="1 5" id="KW-0285">Flavoprotein</keyword>
<dbReference type="GO" id="GO:0003723">
    <property type="term" value="F:RNA binding"/>
    <property type="evidence" value="ECO:0007669"/>
    <property type="project" value="TreeGrafter"/>
</dbReference>
<dbReference type="OrthoDB" id="9764501at2"/>
<feature type="domain" description="DUS-like FMN-binding" evidence="8">
    <location>
        <begin position="47"/>
        <end position="229"/>
    </location>
</feature>
<dbReference type="InterPro" id="IPR013785">
    <property type="entry name" value="Aldolase_TIM"/>
</dbReference>
<evidence type="ECO:0000256" key="5">
    <source>
        <dbReference type="PIRNR" id="PIRNR006621"/>
    </source>
</evidence>
<keyword evidence="4 5" id="KW-0560">Oxidoreductase</keyword>
<name>I5AV76_EUBC6</name>
<dbReference type="GO" id="GO:0050660">
    <property type="term" value="F:flavin adenine dinucleotide binding"/>
    <property type="evidence" value="ECO:0007669"/>
    <property type="project" value="InterPro"/>
</dbReference>
<evidence type="ECO:0000313" key="10">
    <source>
        <dbReference type="Proteomes" id="UP000005753"/>
    </source>
</evidence>